<dbReference type="RefSeq" id="WP_044037257.1">
    <property type="nucleotide sequence ID" value="NZ_HG917868.1"/>
</dbReference>
<name>W6SF15_9CLOT</name>
<dbReference type="HOGENOM" id="CLU_2328749_0_0_9"/>
<dbReference type="Proteomes" id="UP000019426">
    <property type="component" value="Chromosome M2/40_rep1"/>
</dbReference>
<dbReference type="NCBIfam" id="TIGR03930">
    <property type="entry name" value="WXG100_ESAT6"/>
    <property type="match status" value="1"/>
</dbReference>
<dbReference type="OrthoDB" id="4978934at2"/>
<evidence type="ECO:0000313" key="3">
    <source>
        <dbReference type="Proteomes" id="UP000019426"/>
    </source>
</evidence>
<dbReference type="STRING" id="1216932.CM240_1136"/>
<dbReference type="InterPro" id="IPR036689">
    <property type="entry name" value="ESAT-6-like_sf"/>
</dbReference>
<dbReference type="InterPro" id="IPR010310">
    <property type="entry name" value="T7SS_ESAT-6-like"/>
</dbReference>
<sequence>MSDIISADFDKFEEAISSISNIITDIEGIRAKINQADESLRDVWTGKSSDAYFENSEIIKNSFNEYVNGLHELLDNLNSVKSTFLEADYSGTNSILKE</sequence>
<organism evidence="2 3">
    <name type="scientific">Clostridium bornimense</name>
    <dbReference type="NCBI Taxonomy" id="1216932"/>
    <lineage>
        <taxon>Bacteria</taxon>
        <taxon>Bacillati</taxon>
        <taxon>Bacillota</taxon>
        <taxon>Clostridia</taxon>
        <taxon>Eubacteriales</taxon>
        <taxon>Clostridiaceae</taxon>
        <taxon>Clostridium</taxon>
    </lineage>
</organism>
<gene>
    <name evidence="2" type="ORF">CM240_1136</name>
</gene>
<dbReference type="SUPFAM" id="SSF140453">
    <property type="entry name" value="EsxAB dimer-like"/>
    <property type="match status" value="1"/>
</dbReference>
<dbReference type="PATRIC" id="fig|1216932.3.peg.1126"/>
<protein>
    <recommendedName>
        <fullName evidence="1">ESAT-6-like protein</fullName>
    </recommendedName>
</protein>
<dbReference type="Gene3D" id="1.10.287.1060">
    <property type="entry name" value="ESAT-6-like"/>
    <property type="match status" value="1"/>
</dbReference>
<proteinExistence type="inferred from homology"/>
<dbReference type="AlphaFoldDB" id="W6SF15"/>
<comment type="similarity">
    <text evidence="1">Belongs to the WXG100 family.</text>
</comment>
<dbReference type="Pfam" id="PF06013">
    <property type="entry name" value="WXG100"/>
    <property type="match status" value="1"/>
</dbReference>
<reference evidence="2 3" key="1">
    <citation type="submission" date="2013-11" db="EMBL/GenBank/DDBJ databases">
        <title>Complete genome sequence of Clostridum sp. M2/40.</title>
        <authorList>
            <person name="Wibberg D."/>
            <person name="Puehler A."/>
            <person name="Schlueter A."/>
        </authorList>
    </citation>
    <scope>NUCLEOTIDE SEQUENCE [LARGE SCALE GENOMIC DNA]</scope>
    <source>
        <strain evidence="3">M2/40</strain>
    </source>
</reference>
<evidence type="ECO:0000256" key="1">
    <source>
        <dbReference type="RuleBase" id="RU362001"/>
    </source>
</evidence>
<keyword evidence="3" id="KW-1185">Reference proteome</keyword>
<dbReference type="EMBL" id="HG917868">
    <property type="protein sequence ID" value="CDM68300.1"/>
    <property type="molecule type" value="Genomic_DNA"/>
</dbReference>
<dbReference type="KEGG" id="clt:CM240_1136"/>
<accession>W6SF15</accession>
<evidence type="ECO:0000313" key="2">
    <source>
        <dbReference type="EMBL" id="CDM68300.1"/>
    </source>
</evidence>